<name>A0A2H5BGG2_9CAUD</name>
<dbReference type="Proteomes" id="UP000240819">
    <property type="component" value="Segment"/>
</dbReference>
<evidence type="ECO:0000313" key="2">
    <source>
        <dbReference type="Proteomes" id="UP000240819"/>
    </source>
</evidence>
<sequence length="106" mass="11982">MKLTHIIEQADKHGDFYLYYRKHTGKGTTYLVGTTDFDNKYIQAKHASGKAGVRANLSLESAQAEAASENGILVFSWTNDKFRLIHAQDVRRMSPLAAELRNGRNR</sequence>
<organism evidence="1 2">
    <name type="scientific">Vibrio phage Ceto</name>
    <dbReference type="NCBI Taxonomy" id="2570300"/>
    <lineage>
        <taxon>Viruses</taxon>
        <taxon>Duplodnaviria</taxon>
        <taxon>Heunggongvirae</taxon>
        <taxon>Uroviricota</taxon>
        <taxon>Caudoviricetes</taxon>
        <taxon>Demerecviridae</taxon>
        <taxon>Ermolyevavirinae</taxon>
        <taxon>Cetovirus</taxon>
        <taxon>Cetovirus ceto</taxon>
    </lineage>
</organism>
<evidence type="ECO:0000313" key="1">
    <source>
        <dbReference type="EMBL" id="AUG85074.1"/>
    </source>
</evidence>
<proteinExistence type="predicted"/>
<dbReference type="EMBL" id="MG649966">
    <property type="protein sequence ID" value="AUG85074.1"/>
    <property type="molecule type" value="Genomic_DNA"/>
</dbReference>
<gene>
    <name evidence="1" type="ORF">CETO_67</name>
</gene>
<reference evidence="1 2" key="1">
    <citation type="submission" date="2017-12" db="EMBL/GenBank/DDBJ databases">
        <authorList>
            <person name="Lestochi C.V."/>
            <person name="Miller K.C."/>
            <person name="Miller J.S."/>
            <person name="Stanton M.L."/>
            <person name="Broussard G.W."/>
        </authorList>
    </citation>
    <scope>NUCLEOTIDE SEQUENCE [LARGE SCALE GENOMIC DNA]</scope>
</reference>
<accession>A0A2H5BGG2</accession>
<keyword evidence="2" id="KW-1185">Reference proteome</keyword>
<protein>
    <submittedName>
        <fullName evidence="1">Uncharacterized protein</fullName>
    </submittedName>
</protein>